<reference evidence="2" key="1">
    <citation type="submission" date="2017-11" db="EMBL/GenBank/DDBJ databases">
        <authorList>
            <person name="Zhu W."/>
        </authorList>
    </citation>
    <scope>NUCLEOTIDE SEQUENCE [LARGE SCALE GENOMIC DNA]</scope>
    <source>
        <strain evidence="2">CAU 1183</strain>
    </source>
</reference>
<proteinExistence type="predicted"/>
<dbReference type="EMBL" id="PIOC01000019">
    <property type="protein sequence ID" value="RDW17555.1"/>
    <property type="molecule type" value="Genomic_DNA"/>
</dbReference>
<keyword evidence="2" id="KW-1185">Reference proteome</keyword>
<name>A0A3D8PRG7_9BACI</name>
<organism evidence="1 2">
    <name type="scientific">Oceanobacillus arenosus</name>
    <dbReference type="NCBI Taxonomy" id="1229153"/>
    <lineage>
        <taxon>Bacteria</taxon>
        <taxon>Bacillati</taxon>
        <taxon>Bacillota</taxon>
        <taxon>Bacilli</taxon>
        <taxon>Bacillales</taxon>
        <taxon>Bacillaceae</taxon>
        <taxon>Oceanobacillus</taxon>
    </lineage>
</organism>
<dbReference type="Proteomes" id="UP000257143">
    <property type="component" value="Unassembled WGS sequence"/>
</dbReference>
<evidence type="ECO:0000313" key="2">
    <source>
        <dbReference type="Proteomes" id="UP000257143"/>
    </source>
</evidence>
<accession>A0A3D8PRG7</accession>
<gene>
    <name evidence="1" type="ORF">CWR48_13605</name>
</gene>
<dbReference type="AlphaFoldDB" id="A0A3D8PRG7"/>
<sequence>MILLKHQNRKVFIERFPYETGWKTYLLALPNLKNRYYLTKGKNKPTQNIAFYTFISIVVMKEQKRGVFL</sequence>
<comment type="caution">
    <text evidence="1">The sequence shown here is derived from an EMBL/GenBank/DDBJ whole genome shotgun (WGS) entry which is preliminary data.</text>
</comment>
<protein>
    <submittedName>
        <fullName evidence="1">Uncharacterized protein</fullName>
    </submittedName>
</protein>
<evidence type="ECO:0000313" key="1">
    <source>
        <dbReference type="EMBL" id="RDW17555.1"/>
    </source>
</evidence>